<comment type="caution">
    <text evidence="1">The sequence shown here is derived from an EMBL/GenBank/DDBJ whole genome shotgun (WGS) entry which is preliminary data.</text>
</comment>
<keyword evidence="2" id="KW-1185">Reference proteome</keyword>
<reference evidence="1 2" key="1">
    <citation type="submission" date="2016-02" db="EMBL/GenBank/DDBJ databases">
        <title>Genome analysis of coral dinoflagellate symbionts highlights evolutionary adaptations to a symbiotic lifestyle.</title>
        <authorList>
            <person name="Aranda M."/>
            <person name="Li Y."/>
            <person name="Liew Y.J."/>
            <person name="Baumgarten S."/>
            <person name="Simakov O."/>
            <person name="Wilson M."/>
            <person name="Piel J."/>
            <person name="Ashoor H."/>
            <person name="Bougouffa S."/>
            <person name="Bajic V.B."/>
            <person name="Ryu T."/>
            <person name="Ravasi T."/>
            <person name="Bayer T."/>
            <person name="Micklem G."/>
            <person name="Kim H."/>
            <person name="Bhak J."/>
            <person name="Lajeunesse T.C."/>
            <person name="Voolstra C.R."/>
        </authorList>
    </citation>
    <scope>NUCLEOTIDE SEQUENCE [LARGE SCALE GENOMIC DNA]</scope>
    <source>
        <strain evidence="1 2">CCMP2467</strain>
    </source>
</reference>
<organism evidence="1 2">
    <name type="scientific">Symbiodinium microadriaticum</name>
    <name type="common">Dinoflagellate</name>
    <name type="synonym">Zooxanthella microadriatica</name>
    <dbReference type="NCBI Taxonomy" id="2951"/>
    <lineage>
        <taxon>Eukaryota</taxon>
        <taxon>Sar</taxon>
        <taxon>Alveolata</taxon>
        <taxon>Dinophyceae</taxon>
        <taxon>Suessiales</taxon>
        <taxon>Symbiodiniaceae</taxon>
        <taxon>Symbiodinium</taxon>
    </lineage>
</organism>
<gene>
    <name evidence="1" type="ORF">AK812_SmicGene21569</name>
</gene>
<protein>
    <submittedName>
        <fullName evidence="1">Uncharacterized protein</fullName>
    </submittedName>
</protein>
<dbReference type="Proteomes" id="UP000186817">
    <property type="component" value="Unassembled WGS sequence"/>
</dbReference>
<evidence type="ECO:0000313" key="1">
    <source>
        <dbReference type="EMBL" id="OLP96225.1"/>
    </source>
</evidence>
<dbReference type="OrthoDB" id="410804at2759"/>
<accession>A0A1Q9DM33</accession>
<evidence type="ECO:0000313" key="2">
    <source>
        <dbReference type="Proteomes" id="UP000186817"/>
    </source>
</evidence>
<name>A0A1Q9DM33_SYMMI</name>
<dbReference type="EMBL" id="LSRX01000475">
    <property type="protein sequence ID" value="OLP96225.1"/>
    <property type="molecule type" value="Genomic_DNA"/>
</dbReference>
<dbReference type="AlphaFoldDB" id="A0A1Q9DM33"/>
<sequence>MRASPEEFKNGIDCPAPLQIGPIKWKVGECFGGSGNNDKLRQLKKELAQAGLDDPKKLAENEYWLKRYGRKRWYPKYINQSGAKNQQGLLRGLAAWSGYDPLNEERGKTWIEADYGKPLVEGKKDYRLPGLLTKEQMQIELDSGKLPKPGFWIGEKGFEKSQWAQGYRYRMRASPEEFKNGIDCPAPLQIGPIKWKVGECFGGSGNNDKLRQLKKELAQAGLDDPKKLAENEYWLKRYGRKRWYPKYINQSGAKNQQGLLRGLAAWSGYDPLNEERGKTWIEADYGKPLVEGKKDYRLPGLLTKEQMQIELDSGKLPKPGA</sequence>
<proteinExistence type="predicted"/>